<evidence type="ECO:0000256" key="11">
    <source>
        <dbReference type="ARBA" id="ARBA00022525"/>
    </source>
</evidence>
<keyword evidence="12" id="KW-0272">Extracellular matrix</keyword>
<evidence type="ECO:0000256" key="5">
    <source>
        <dbReference type="ARBA" id="ARBA00004498"/>
    </source>
</evidence>
<dbReference type="FunCoup" id="F6RC11">
    <property type="interactions" value="8"/>
</dbReference>
<evidence type="ECO:0000256" key="7">
    <source>
        <dbReference type="ARBA" id="ARBA00004550"/>
    </source>
</evidence>
<evidence type="ECO:0000256" key="2">
    <source>
        <dbReference type="ARBA" id="ARBA00004273"/>
    </source>
</evidence>
<dbReference type="GO" id="GO:0005615">
    <property type="term" value="C:extracellular space"/>
    <property type="evidence" value="ECO:0000318"/>
    <property type="project" value="GO_Central"/>
</dbReference>
<keyword evidence="13" id="KW-0479">Metal-binding</keyword>
<dbReference type="GO" id="GO:1900026">
    <property type="term" value="P:positive regulation of substrate adhesion-dependent cell spreading"/>
    <property type="evidence" value="ECO:0007669"/>
    <property type="project" value="Ensembl"/>
</dbReference>
<feature type="domain" description="Olfactomedin-like" evidence="32">
    <location>
        <begin position="225"/>
        <end position="484"/>
    </location>
</feature>
<evidence type="ECO:0000256" key="31">
    <source>
        <dbReference type="SAM" id="SignalP"/>
    </source>
</evidence>
<evidence type="ECO:0000256" key="25">
    <source>
        <dbReference type="ARBA" id="ARBA00023157"/>
    </source>
</evidence>
<keyword evidence="21" id="KW-0969">Cilium</keyword>
<evidence type="ECO:0000256" key="22">
    <source>
        <dbReference type="ARBA" id="ARBA00023128"/>
    </source>
</evidence>
<dbReference type="OMA" id="REVSKWN"/>
<dbReference type="KEGG" id="oaa:100084558"/>
<keyword evidence="24" id="KW-0564">Palmitate</keyword>
<evidence type="ECO:0000256" key="24">
    <source>
        <dbReference type="ARBA" id="ARBA00023139"/>
    </source>
</evidence>
<feature type="chain" id="PRO_5027654040" description="Myocilin" evidence="31">
    <location>
        <begin position="19"/>
        <end position="485"/>
    </location>
</feature>
<dbReference type="GO" id="GO:0005758">
    <property type="term" value="C:mitochondrial intermembrane space"/>
    <property type="evidence" value="ECO:0007669"/>
    <property type="project" value="UniProtKB-SubCell"/>
</dbReference>
<dbReference type="PANTHER" id="PTHR23192">
    <property type="entry name" value="OLFACTOMEDIN-RELATED"/>
    <property type="match status" value="1"/>
</dbReference>
<dbReference type="GO" id="GO:0035024">
    <property type="term" value="P:negative regulation of Rho protein signal transduction"/>
    <property type="evidence" value="ECO:0007669"/>
    <property type="project" value="Ensembl"/>
</dbReference>
<evidence type="ECO:0000256" key="17">
    <source>
        <dbReference type="ARBA" id="ARBA00022824"/>
    </source>
</evidence>
<evidence type="ECO:0000256" key="30">
    <source>
        <dbReference type="SAM" id="MobiDB-lite"/>
    </source>
</evidence>
<dbReference type="GO" id="GO:0046872">
    <property type="term" value="F:metal ion binding"/>
    <property type="evidence" value="ECO:0007669"/>
    <property type="project" value="UniProtKB-KW"/>
</dbReference>
<dbReference type="eggNOG" id="KOG3545">
    <property type="taxonomic scope" value="Eukaryota"/>
</dbReference>
<feature type="compositionally biased region" description="Polar residues" evidence="30">
    <location>
        <begin position="159"/>
        <end position="172"/>
    </location>
</feature>
<dbReference type="Ensembl" id="ENSOANT00000001404.3">
    <property type="protein sequence ID" value="ENSOANP00000001403.3"/>
    <property type="gene ID" value="ENSOANG00000000901.3"/>
</dbReference>
<dbReference type="GO" id="GO:0005794">
    <property type="term" value="C:Golgi apparatus"/>
    <property type="evidence" value="ECO:0000318"/>
    <property type="project" value="GO_Central"/>
</dbReference>
<name>F6RC11_ORNAN</name>
<keyword evidence="16" id="KW-0999">Mitochondrion inner membrane</keyword>
<sequence>MPAGQLLPLLCLVAGALGRTGTLTKANDKNGRCIYSFSVPSPVQSSCSDGGQDREALLDLQRESRAQQSELEATKLRLGALEALVGHPQGGPTLGPGPPGVEELQRELELLRGEKAQWDAQAASLEAAYSTLLGEKSSVEEERMRLERENADLRKKLESSSQSRCGPATATSGRDPRRGAEEVSKWGLENTAFQELKSDFTEIAASSLVQESPPSQAGTGDSDAGCGRLVWVGDPVTFRKAETIAGKYGVWMRDPEPVPPHTRETTWRVDAIGTNVRQVAEYATASQFSKGLPSKVHVLPRPMESTGAVVYHGSLYFQRQKSRTLTRYELKTETVKVQREVPDAGYHGRFPYSWGGYTDIDLAVDELGLWVVYSTERARGAIVLSRLDPDTLETRQTWETNIRKQSVANSFLICGTLYTISSYSAFNATVNFAYDTGTNSSEALAVPFKNQYGYSSMVDYNPAEKKIFAWDNFHMVTYDVRLSKV</sequence>
<dbReference type="GO" id="GO:0007165">
    <property type="term" value="P:signal transduction"/>
    <property type="evidence" value="ECO:0000318"/>
    <property type="project" value="GO_Central"/>
</dbReference>
<keyword evidence="14 31" id="KW-0732">Signal</keyword>
<dbReference type="GO" id="GO:0051496">
    <property type="term" value="P:positive regulation of stress fiber assembly"/>
    <property type="evidence" value="ECO:0007669"/>
    <property type="project" value="Ensembl"/>
</dbReference>
<dbReference type="GO" id="GO:0030335">
    <property type="term" value="P:positive regulation of cell migration"/>
    <property type="evidence" value="ECO:0007669"/>
    <property type="project" value="Ensembl"/>
</dbReference>
<feature type="compositionally biased region" description="Basic and acidic residues" evidence="30">
    <location>
        <begin position="174"/>
        <end position="184"/>
    </location>
</feature>
<proteinExistence type="predicted"/>
<evidence type="ECO:0000256" key="1">
    <source>
        <dbReference type="ARBA" id="ARBA00004138"/>
    </source>
</evidence>
<keyword evidence="23" id="KW-0472">Membrane</keyword>
<dbReference type="GeneTree" id="ENSGT00940000158561"/>
<dbReference type="GO" id="GO:0014734">
    <property type="term" value="P:skeletal muscle hypertrophy"/>
    <property type="evidence" value="ECO:0007669"/>
    <property type="project" value="Ensembl"/>
</dbReference>
<keyword evidence="15" id="KW-1000">Mitochondrion outer membrane</keyword>
<evidence type="ECO:0000256" key="14">
    <source>
        <dbReference type="ARBA" id="ARBA00022729"/>
    </source>
</evidence>
<dbReference type="GO" id="GO:0045162">
    <property type="term" value="P:clustering of voltage-gated sodium channels"/>
    <property type="evidence" value="ECO:0007669"/>
    <property type="project" value="Ensembl"/>
</dbReference>
<dbReference type="GO" id="GO:0035567">
    <property type="term" value="P:non-canonical Wnt signaling pathway"/>
    <property type="evidence" value="ECO:0007669"/>
    <property type="project" value="Ensembl"/>
</dbReference>
<dbReference type="GO" id="GO:0051497">
    <property type="term" value="P:negative regulation of stress fiber assembly"/>
    <property type="evidence" value="ECO:0007669"/>
    <property type="project" value="Ensembl"/>
</dbReference>
<evidence type="ECO:0000256" key="26">
    <source>
        <dbReference type="ARBA" id="ARBA00023273"/>
    </source>
</evidence>
<evidence type="ECO:0000256" key="8">
    <source>
        <dbReference type="ARBA" id="ARBA00004555"/>
    </source>
</evidence>
<dbReference type="GeneID" id="100084558"/>
<evidence type="ECO:0000256" key="12">
    <source>
        <dbReference type="ARBA" id="ARBA00022530"/>
    </source>
</evidence>
<evidence type="ECO:0000313" key="34">
    <source>
        <dbReference type="Proteomes" id="UP000002279"/>
    </source>
</evidence>
<dbReference type="GO" id="GO:0030971">
    <property type="term" value="F:receptor tyrosine kinase binding"/>
    <property type="evidence" value="ECO:0007669"/>
    <property type="project" value="Ensembl"/>
</dbReference>
<dbReference type="Pfam" id="PF02191">
    <property type="entry name" value="OLF"/>
    <property type="match status" value="1"/>
</dbReference>
<keyword evidence="11" id="KW-0964">Secreted</keyword>
<keyword evidence="18" id="KW-0106">Calcium</keyword>
<feature type="region of interest" description="Disordered" evidence="30">
    <location>
        <begin position="153"/>
        <end position="186"/>
    </location>
</feature>
<evidence type="ECO:0000256" key="4">
    <source>
        <dbReference type="ARBA" id="ARBA00004427"/>
    </source>
</evidence>
<evidence type="ECO:0000256" key="15">
    <source>
        <dbReference type="ARBA" id="ARBA00022787"/>
    </source>
</evidence>
<evidence type="ECO:0000256" key="28">
    <source>
        <dbReference type="ARBA" id="ARBA00023329"/>
    </source>
</evidence>
<evidence type="ECO:0000256" key="3">
    <source>
        <dbReference type="ARBA" id="ARBA00004294"/>
    </source>
</evidence>
<dbReference type="AlphaFoldDB" id="F6RC11"/>
<dbReference type="InterPro" id="IPR050605">
    <property type="entry name" value="Olfactomedin-like_domain"/>
</dbReference>
<keyword evidence="28" id="KW-0968">Cytoplasmic vesicle</keyword>
<keyword evidence="20" id="KW-0175">Coiled coil</keyword>
<dbReference type="GO" id="GO:0033268">
    <property type="term" value="C:node of Ranvier"/>
    <property type="evidence" value="ECO:0007669"/>
    <property type="project" value="Ensembl"/>
</dbReference>
<dbReference type="STRING" id="9258.ENSOANP00000001403"/>
<feature type="signal peptide" evidence="31">
    <location>
        <begin position="1"/>
        <end position="18"/>
    </location>
</feature>
<keyword evidence="26" id="KW-0966">Cell projection</keyword>
<dbReference type="GO" id="GO:0032027">
    <property type="term" value="F:myosin light chain binding"/>
    <property type="evidence" value="ECO:0007669"/>
    <property type="project" value="Ensembl"/>
</dbReference>
<dbReference type="PROSITE" id="PS51132">
    <property type="entry name" value="OLF"/>
    <property type="match status" value="1"/>
</dbReference>
<reference evidence="33" key="2">
    <citation type="submission" date="2025-09" db="UniProtKB">
        <authorList>
            <consortium name="Ensembl"/>
        </authorList>
    </citation>
    <scope>IDENTIFICATION</scope>
    <source>
        <strain evidence="33">Glennie</strain>
    </source>
</reference>
<comment type="subcellular location">
    <subcellularLocation>
        <location evidence="1">Cell projection</location>
        <location evidence="1">Cilium</location>
    </subcellularLocation>
    <subcellularLocation>
        <location evidence="6">Cytoplasmic vesicle</location>
    </subcellularLocation>
    <subcellularLocation>
        <location evidence="8">Golgi apparatus</location>
    </subcellularLocation>
    <subcellularLocation>
        <location evidence="2">Mitochondrion inner membrane</location>
    </subcellularLocation>
    <subcellularLocation>
        <location evidence="9">Mitochondrion intermembrane space</location>
    </subcellularLocation>
    <subcellularLocation>
        <location evidence="3">Mitochondrion outer membrane</location>
    </subcellularLocation>
    <subcellularLocation>
        <location evidence="4">Rough endoplasmic reticulum</location>
    </subcellularLocation>
    <subcellularLocation>
        <location evidence="7">Secreted</location>
        <location evidence="7">Extracellular exosome</location>
    </subcellularLocation>
    <subcellularLocation>
        <location evidence="5">Secreted</location>
        <location evidence="5">Extracellular space</location>
        <location evidence="5">Extracellular matrix</location>
    </subcellularLocation>
</comment>
<dbReference type="CTD" id="4653"/>
<dbReference type="GO" id="GO:0060348">
    <property type="term" value="P:bone development"/>
    <property type="evidence" value="ECO:0007669"/>
    <property type="project" value="Ensembl"/>
</dbReference>
<evidence type="ECO:0000256" key="9">
    <source>
        <dbReference type="ARBA" id="ARBA00004569"/>
    </source>
</evidence>
<evidence type="ECO:0000256" key="10">
    <source>
        <dbReference type="ARBA" id="ARBA00017216"/>
    </source>
</evidence>
<organism evidence="33 34">
    <name type="scientific">Ornithorhynchus anatinus</name>
    <name type="common">Duckbill platypus</name>
    <dbReference type="NCBI Taxonomy" id="9258"/>
    <lineage>
        <taxon>Eukaryota</taxon>
        <taxon>Metazoa</taxon>
        <taxon>Chordata</taxon>
        <taxon>Craniata</taxon>
        <taxon>Vertebrata</taxon>
        <taxon>Euteleostomi</taxon>
        <taxon>Mammalia</taxon>
        <taxon>Monotremata</taxon>
        <taxon>Ornithorhynchidae</taxon>
        <taxon>Ornithorhynchus</taxon>
    </lineage>
</organism>
<dbReference type="GO" id="GO:0051894">
    <property type="term" value="P:positive regulation of focal adhesion assembly"/>
    <property type="evidence" value="ECO:0007669"/>
    <property type="project" value="Ensembl"/>
</dbReference>
<dbReference type="GO" id="GO:0005929">
    <property type="term" value="C:cilium"/>
    <property type="evidence" value="ECO:0007669"/>
    <property type="project" value="UniProtKB-SubCell"/>
</dbReference>
<evidence type="ECO:0000256" key="29">
    <source>
        <dbReference type="PROSITE-ProRule" id="PRU00446"/>
    </source>
</evidence>
<evidence type="ECO:0000259" key="32">
    <source>
        <dbReference type="PROSITE" id="PS51132"/>
    </source>
</evidence>
<evidence type="ECO:0000256" key="21">
    <source>
        <dbReference type="ARBA" id="ARBA00023069"/>
    </source>
</evidence>
<keyword evidence="34" id="KW-1185">Reference proteome</keyword>
<dbReference type="GO" id="GO:0001649">
    <property type="term" value="P:osteoblast differentiation"/>
    <property type="evidence" value="ECO:0000318"/>
    <property type="project" value="GO_Central"/>
</dbReference>
<dbReference type="InterPro" id="IPR003112">
    <property type="entry name" value="Olfac-like_dom"/>
</dbReference>
<dbReference type="GO" id="GO:0022011">
    <property type="term" value="P:myelination in peripheral nervous system"/>
    <property type="evidence" value="ECO:0007669"/>
    <property type="project" value="Ensembl"/>
</dbReference>
<gene>
    <name evidence="33" type="primary">MYOC</name>
</gene>
<evidence type="ECO:0000256" key="13">
    <source>
        <dbReference type="ARBA" id="ARBA00022723"/>
    </source>
</evidence>
<comment type="caution">
    <text evidence="29">Lacks conserved residue(s) required for the propagation of feature annotation.</text>
</comment>
<evidence type="ECO:0000256" key="23">
    <source>
        <dbReference type="ARBA" id="ARBA00023136"/>
    </source>
</evidence>
<dbReference type="OrthoDB" id="8626508at2759"/>
<dbReference type="Proteomes" id="UP000002279">
    <property type="component" value="Unplaced"/>
</dbReference>
<dbReference type="GO" id="GO:0001953">
    <property type="term" value="P:negative regulation of cell-matrix adhesion"/>
    <property type="evidence" value="ECO:0007669"/>
    <property type="project" value="Ensembl"/>
</dbReference>
<dbReference type="GO" id="GO:0046330">
    <property type="term" value="P:positive regulation of JNK cascade"/>
    <property type="evidence" value="ECO:0007669"/>
    <property type="project" value="Ensembl"/>
</dbReference>
<dbReference type="PANTHER" id="PTHR23192:SF33">
    <property type="entry name" value="MYOCILIN"/>
    <property type="match status" value="1"/>
</dbReference>
<keyword evidence="19" id="KW-0333">Golgi apparatus</keyword>
<dbReference type="GO" id="GO:0005791">
    <property type="term" value="C:rough endoplasmic reticulum"/>
    <property type="evidence" value="ECO:0007669"/>
    <property type="project" value="UniProtKB-SubCell"/>
</dbReference>
<evidence type="ECO:0000256" key="27">
    <source>
        <dbReference type="ARBA" id="ARBA00023288"/>
    </source>
</evidence>
<dbReference type="GO" id="GO:0001968">
    <property type="term" value="F:fibronectin binding"/>
    <property type="evidence" value="ECO:0007669"/>
    <property type="project" value="Ensembl"/>
</dbReference>
<dbReference type="GO" id="GO:0038133">
    <property type="term" value="P:ERBB2-ERBB3 signaling pathway"/>
    <property type="evidence" value="ECO:0007669"/>
    <property type="project" value="Ensembl"/>
</dbReference>
<evidence type="ECO:0000256" key="6">
    <source>
        <dbReference type="ARBA" id="ARBA00004541"/>
    </source>
</evidence>
<keyword evidence="17" id="KW-0256">Endoplasmic reticulum</keyword>
<dbReference type="GO" id="GO:0051901">
    <property type="term" value="P:positive regulation of mitochondrial depolarization"/>
    <property type="evidence" value="ECO:0007669"/>
    <property type="project" value="Ensembl"/>
</dbReference>
<keyword evidence="25" id="KW-1015">Disulfide bond</keyword>
<dbReference type="InParanoid" id="F6RC11"/>
<dbReference type="GO" id="GO:0031410">
    <property type="term" value="C:cytoplasmic vesicle"/>
    <property type="evidence" value="ECO:0007669"/>
    <property type="project" value="UniProtKB-SubCell"/>
</dbReference>
<dbReference type="GO" id="GO:0005109">
    <property type="term" value="F:frizzled binding"/>
    <property type="evidence" value="ECO:0007669"/>
    <property type="project" value="Ensembl"/>
</dbReference>
<evidence type="ECO:0000256" key="19">
    <source>
        <dbReference type="ARBA" id="ARBA00023034"/>
    </source>
</evidence>
<evidence type="ECO:0000256" key="16">
    <source>
        <dbReference type="ARBA" id="ARBA00022792"/>
    </source>
</evidence>
<dbReference type="Bgee" id="ENSOANG00000000901">
    <property type="expression patterns" value="Expressed in fibroblast and 4 other cell types or tissues"/>
</dbReference>
<dbReference type="RefSeq" id="XP_001515085.1">
    <property type="nucleotide sequence ID" value="XM_001515035.4"/>
</dbReference>
<accession>F6RC11</accession>
<evidence type="ECO:0000313" key="33">
    <source>
        <dbReference type="Ensembl" id="ENSOANP00000001403.3"/>
    </source>
</evidence>
<protein>
    <recommendedName>
        <fullName evidence="10">Myocilin</fullName>
    </recommendedName>
</protein>
<dbReference type="GO" id="GO:0005743">
    <property type="term" value="C:mitochondrial inner membrane"/>
    <property type="evidence" value="ECO:0007669"/>
    <property type="project" value="UniProtKB-SubCell"/>
</dbReference>
<keyword evidence="27" id="KW-0449">Lipoprotein</keyword>
<dbReference type="SMART" id="SM00284">
    <property type="entry name" value="OLF"/>
    <property type="match status" value="1"/>
</dbReference>
<evidence type="ECO:0000256" key="20">
    <source>
        <dbReference type="ARBA" id="ARBA00023054"/>
    </source>
</evidence>
<dbReference type="GO" id="GO:0051897">
    <property type="term" value="P:positive regulation of phosphatidylinositol 3-kinase/protein kinase B signal transduction"/>
    <property type="evidence" value="ECO:0007669"/>
    <property type="project" value="Ensembl"/>
</dbReference>
<dbReference type="GO" id="GO:0005741">
    <property type="term" value="C:mitochondrial outer membrane"/>
    <property type="evidence" value="ECO:0007669"/>
    <property type="project" value="UniProtKB-SubCell"/>
</dbReference>
<evidence type="ECO:0000256" key="18">
    <source>
        <dbReference type="ARBA" id="ARBA00022837"/>
    </source>
</evidence>
<reference evidence="33" key="1">
    <citation type="submission" date="2025-08" db="UniProtKB">
        <authorList>
            <consortium name="Ensembl"/>
        </authorList>
    </citation>
    <scope>IDENTIFICATION</scope>
    <source>
        <strain evidence="33">Glennie</strain>
    </source>
</reference>
<keyword evidence="22" id="KW-0496">Mitochondrion</keyword>
<dbReference type="GO" id="GO:0031175">
    <property type="term" value="P:neuron projection development"/>
    <property type="evidence" value="ECO:0007669"/>
    <property type="project" value="Ensembl"/>
</dbReference>